<feature type="disulfide bond" evidence="9">
    <location>
        <begin position="1261"/>
        <end position="1276"/>
    </location>
</feature>
<feature type="disulfide bond" evidence="10">
    <location>
        <begin position="1586"/>
        <end position="1650"/>
    </location>
</feature>
<feature type="disulfide bond" evidence="10">
    <location>
        <begin position="1630"/>
        <end position="1640"/>
    </location>
</feature>
<feature type="domain" description="SRCR" evidence="15">
    <location>
        <begin position="1407"/>
        <end position="1512"/>
    </location>
</feature>
<dbReference type="InterPro" id="IPR009003">
    <property type="entry name" value="Peptidase_S1_PA"/>
</dbReference>
<dbReference type="PROSITE" id="PS50240">
    <property type="entry name" value="TRYPSIN_DOM"/>
    <property type="match status" value="1"/>
</dbReference>
<dbReference type="Gene3D" id="4.10.400.10">
    <property type="entry name" value="Low-density Lipoprotein Receptor"/>
    <property type="match status" value="3"/>
</dbReference>
<dbReference type="InterPro" id="IPR036055">
    <property type="entry name" value="LDL_receptor-like_sf"/>
</dbReference>
<dbReference type="InterPro" id="IPR043504">
    <property type="entry name" value="Peptidase_S1_PA_chymotrypsin"/>
</dbReference>
<dbReference type="InterPro" id="IPR001190">
    <property type="entry name" value="SRCR"/>
</dbReference>
<feature type="chain" id="PRO_5024876232" evidence="13">
    <location>
        <begin position="22"/>
        <end position="1949"/>
    </location>
</feature>
<feature type="disulfide bond" evidence="10">
    <location>
        <begin position="1599"/>
        <end position="1660"/>
    </location>
</feature>
<evidence type="ECO:0000259" key="15">
    <source>
        <dbReference type="PROSITE" id="PS50287"/>
    </source>
</evidence>
<feature type="compositionally biased region" description="Basic and acidic residues" evidence="12">
    <location>
        <begin position="803"/>
        <end position="813"/>
    </location>
</feature>
<proteinExistence type="predicted"/>
<feature type="compositionally biased region" description="Polar residues" evidence="12">
    <location>
        <begin position="814"/>
        <end position="831"/>
    </location>
</feature>
<dbReference type="CDD" id="cd01099">
    <property type="entry name" value="PAN_AP_HGF"/>
    <property type="match status" value="1"/>
</dbReference>
<feature type="disulfide bond" evidence="9">
    <location>
        <begin position="1371"/>
        <end position="1389"/>
    </location>
</feature>
<dbReference type="SUPFAM" id="SSF56487">
    <property type="entry name" value="SRCR-like"/>
    <property type="match status" value="2"/>
</dbReference>
<dbReference type="PANTHER" id="PTHR24258">
    <property type="entry name" value="SERINE PROTEASE-RELATED"/>
    <property type="match status" value="1"/>
</dbReference>
<dbReference type="GO" id="GO:0008061">
    <property type="term" value="F:chitin binding"/>
    <property type="evidence" value="ECO:0007669"/>
    <property type="project" value="InterPro"/>
</dbReference>
<dbReference type="Proteomes" id="UP000410492">
    <property type="component" value="Unassembled WGS sequence"/>
</dbReference>
<evidence type="ECO:0000256" key="10">
    <source>
        <dbReference type="PROSITE-ProRule" id="PRU00196"/>
    </source>
</evidence>
<dbReference type="GO" id="GO:0005576">
    <property type="term" value="C:extracellular region"/>
    <property type="evidence" value="ECO:0007669"/>
    <property type="project" value="InterPro"/>
</dbReference>
<dbReference type="PROSITE" id="PS50068">
    <property type="entry name" value="LDLRA_2"/>
    <property type="match status" value="3"/>
</dbReference>
<feature type="domain" description="Chitin-binding type-2" evidence="16">
    <location>
        <begin position="996"/>
        <end position="1052"/>
    </location>
</feature>
<evidence type="ECO:0000313" key="18">
    <source>
        <dbReference type="EMBL" id="VEN46184.1"/>
    </source>
</evidence>
<gene>
    <name evidence="18" type="ORF">CALMAC_LOCUS8366</name>
</gene>
<evidence type="ECO:0000256" key="12">
    <source>
        <dbReference type="SAM" id="MobiDB-lite"/>
    </source>
</evidence>
<feature type="region of interest" description="Disordered" evidence="12">
    <location>
        <begin position="314"/>
        <end position="341"/>
    </location>
</feature>
<dbReference type="SMART" id="SM00473">
    <property type="entry name" value="PAN_AP"/>
    <property type="match status" value="1"/>
</dbReference>
<feature type="disulfide bond" evidence="9">
    <location>
        <begin position="1249"/>
        <end position="1267"/>
    </location>
</feature>
<comment type="caution">
    <text evidence="10">Lacks conserved residue(s) required for the propagation of feature annotation.</text>
</comment>
<dbReference type="SUPFAM" id="SSF50494">
    <property type="entry name" value="Trypsin-like serine proteases"/>
    <property type="match status" value="1"/>
</dbReference>
<dbReference type="Gene3D" id="2.40.10.10">
    <property type="entry name" value="Trypsin-like serine proteases"/>
    <property type="match status" value="1"/>
</dbReference>
<dbReference type="PANTHER" id="PTHR24258:SF128">
    <property type="entry name" value="TEQUILA, ISOFORM G"/>
    <property type="match status" value="1"/>
</dbReference>
<dbReference type="Gene3D" id="2.170.140.10">
    <property type="entry name" value="Chitin binding domain"/>
    <property type="match status" value="3"/>
</dbReference>
<evidence type="ECO:0000256" key="7">
    <source>
        <dbReference type="ARBA" id="ARBA00023170"/>
    </source>
</evidence>
<dbReference type="InterPro" id="IPR002557">
    <property type="entry name" value="Chitin-bd_dom"/>
</dbReference>
<feature type="region of interest" description="Disordered" evidence="12">
    <location>
        <begin position="484"/>
        <end position="524"/>
    </location>
</feature>
<keyword evidence="3" id="KW-0677">Repeat</keyword>
<feature type="signal peptide" evidence="13">
    <location>
        <begin position="1"/>
        <end position="21"/>
    </location>
</feature>
<dbReference type="InterPro" id="IPR001254">
    <property type="entry name" value="Trypsin_dom"/>
</dbReference>
<dbReference type="GO" id="GO:0006508">
    <property type="term" value="P:proteolysis"/>
    <property type="evidence" value="ECO:0007669"/>
    <property type="project" value="UniProtKB-KW"/>
</dbReference>
<keyword evidence="19" id="KW-1185">Reference proteome</keyword>
<evidence type="ECO:0000259" key="14">
    <source>
        <dbReference type="PROSITE" id="PS50240"/>
    </source>
</evidence>
<dbReference type="InterPro" id="IPR003609">
    <property type="entry name" value="Pan_app"/>
</dbReference>
<dbReference type="PROSITE" id="PS00135">
    <property type="entry name" value="TRYPSIN_SER"/>
    <property type="match status" value="1"/>
</dbReference>
<dbReference type="SMART" id="SM00202">
    <property type="entry name" value="SR"/>
    <property type="match status" value="2"/>
</dbReference>
<feature type="compositionally biased region" description="Low complexity" evidence="12">
    <location>
        <begin position="328"/>
        <end position="339"/>
    </location>
</feature>
<dbReference type="SUPFAM" id="SSF57414">
    <property type="entry name" value="Hairpin loop containing domain-like"/>
    <property type="match status" value="1"/>
</dbReference>
<feature type="domain" description="Chitin-binding type-2" evidence="16">
    <location>
        <begin position="196"/>
        <end position="252"/>
    </location>
</feature>
<dbReference type="InterPro" id="IPR018114">
    <property type="entry name" value="TRYPSIN_HIS"/>
</dbReference>
<accession>A0A653CFP0</accession>
<sequence length="1949" mass="215947">MVLQNIALFVYIALTLFISFSQEIIDPYHQQTKYYTPGIKTKNWKNEHVITHQNYSKVFFHNNSSGTVYNGHQYGLLNENKTKNSEETSREGKAQDILQILSEEHIRPVIHKRKISKTLEVYEKCPPGLTGQFVYHLSCNQFLNCWKGRGNVQNCAPGTLFNPKTLECDYPEKVECVTGPRQNTVAKIRSAKSIAQPKCPEDFTGLIPNYTDCSKFINCNNGQSMSQDCPPGTLFDTNRNLCDFPQNAVCFNGQNEIVQSGNEYRCSPNTQNCAYGGPTSTSHTKCDPSTQNCYLIFPNSQYSYLISGNLQNTGQGASPTGRQFVHTGSSYSNNGQQNSHPTNCDLSSQNCGSKVFGTAQSATYPYTYTACNPQTQNCAQAAACDPQSQNCGQQVSSYSQTYRGCDPNNPNCRSKPYGQTVLLTGEVACDPHKQNCEEYGQPGQAGGSANTNSQNLNGLAYGGGQISIYTHGIDTRQKACDPNTQNCDPHNTQTTPGHHSTTNIGAGHRNCDPRTEDCSQLGQGSSQTTHYINLGRYSGKGQQGCDLRTQNCGQYYQHGQTSVPEPHGQSRCDPRTQNCGQPAPYGQATHTGQGIYGQVSTPGQSRCDPLTQNCGQQIQYGHTFGTGQQACDPRTQNCNQYYQHGQVMAPGQDAQSRCDPATQNCGQQVQYGHVLGTGQQACDPSTQNCDQYYQHGQVMAPEHGGQSRCDPATQNCDQKVQYGHGFGTGLQGCDPRTQNCNQYYQHGHAKTPEQGGQSRCDPATQNCGQQVQYGHVFGTGQQACDPRTQNCNQYYQHGQVKVPKSDDQSRCDPHTQNCQQGPDGQASRTGQWSCDPRTQNCGQHYQHGQYGTPEQNGKIYTGQGSQAPCDPLIQNCGQGGYKATSTGQNVQKVCDPRTQNCEPNHQPCNPLYYNCAPTIRPVQNSLEGRCNPQEQNCSPSNHREPKILNHNSKSTDCIPGQNCDNSANYKKVCNINDQKCRSGSHKIVSKDTSNERPKCPDGYQGITKHPTDCRKFLNCANGQTFVQDCAPGTLFNPKLGNCDFPYNVDCDEAKIETPVEENTDDYDGYTESYAAVPSSTWYRQYEDHSEYSQSGTTEPTNWQKQYEDHARQYGSNPGHGNIRPPLQGSSSGQREHRVKPITETNRGKSGILIRPVTPHSLPVEDQSESISSFSDYVDVFDPKEQRYVSVHSTTPRAVTRWPIPIPTTDPDADYIFEYDDGEPITLKPESIIYAEYKKKKVCGKGDFYCSSKMCVTKAMVCDGHRDCENGRDEKGCEEFIGRFTASKNAQLEVLEKQRWINVSYTTCAMLCIQTNTFNCRSFNYRKYDRTCFLSDLNIGLTGALKVYNPSDYYELSAGTIDCSDKSKYFECSNKKCLIREQLCDGTDDCGDRQDEKNCLPKDFGYSIKLAGAKEKNQGRIEVTAFGKTGYVCDDQFGLKEANIVCKELGFEMGAIDFKGQSYFAKDVKENNTLYVMDDLNCFGNENTLLECNFAGWGIHDCQDLEIVGVICKTPEEKCGKGFWKCATTNECVPLKFMCDDLNDCSDDSDEDSQYCEAPTEIRLVNGSSSHEGRLEVSHYGIWGTICDDDFNEDAAKFVCKRLGYKGASTVKKDSYFGAGSGPIWLDQVSCSGEELDLKDCTTWEWGEHNCDHNEDVGVICDDAEPEVEVQRHAILPQDGEAAGLANICGLRKDNQFMENDLIQARVVKGATARKGDYPWQAAIRAKYRDKTAHWCGAVILGRKWLLTAAHCLQGYPKGSYVIAAGDYNIDEDEGTEQLRYIEEYFIHEQYRKGGHKMNNDIALVKLKGGGFEFTDDVQAICLPDTDADYESDLNCTISGYGSVKSGVAAYSHKMMAAWVPVLSKKVCNMPHIYDSALTDGMICAGLLDGGIDSCDGDSGGPLACLDQGFFTLYGITSWGHRCGFANKPGVYVKVANYRQWIENTIEKNS</sequence>
<dbReference type="PROSITE" id="PS50940">
    <property type="entry name" value="CHIT_BIND_II"/>
    <property type="match status" value="3"/>
</dbReference>
<dbReference type="PROSITE" id="PS00420">
    <property type="entry name" value="SRCR_1"/>
    <property type="match status" value="1"/>
</dbReference>
<evidence type="ECO:0000313" key="19">
    <source>
        <dbReference type="Proteomes" id="UP000410492"/>
    </source>
</evidence>
<dbReference type="PROSITE" id="PS50287">
    <property type="entry name" value="SRCR_2"/>
    <property type="match status" value="2"/>
</dbReference>
<feature type="domain" description="Apple" evidence="17">
    <location>
        <begin position="1276"/>
        <end position="1357"/>
    </location>
</feature>
<evidence type="ECO:0000256" key="4">
    <source>
        <dbReference type="ARBA" id="ARBA00022801"/>
    </source>
</evidence>
<dbReference type="Pfam" id="PF00057">
    <property type="entry name" value="Ldl_recept_a"/>
    <property type="match status" value="1"/>
</dbReference>
<dbReference type="PRINTS" id="PR00261">
    <property type="entry name" value="LDLRECEPTOR"/>
</dbReference>
<keyword evidence="6 10" id="KW-1015">Disulfide bond</keyword>
<keyword evidence="1 11" id="KW-0645">Protease</keyword>
<feature type="domain" description="Peptidase S1" evidence="14">
    <location>
        <begin position="1706"/>
        <end position="1946"/>
    </location>
</feature>
<keyword evidence="5 11" id="KW-0720">Serine protease</keyword>
<feature type="region of interest" description="Disordered" evidence="12">
    <location>
        <begin position="802"/>
        <end position="831"/>
    </location>
</feature>
<dbReference type="InterPro" id="IPR036508">
    <property type="entry name" value="Chitin-bd_dom_sf"/>
</dbReference>
<evidence type="ECO:0000256" key="6">
    <source>
        <dbReference type="ARBA" id="ARBA00023157"/>
    </source>
</evidence>
<dbReference type="Gene3D" id="3.10.250.10">
    <property type="entry name" value="SRCR-like domain"/>
    <property type="match status" value="2"/>
</dbReference>
<dbReference type="Pfam" id="PF00530">
    <property type="entry name" value="SRCR"/>
    <property type="match status" value="2"/>
</dbReference>
<dbReference type="InterPro" id="IPR033116">
    <property type="entry name" value="TRYPSIN_SER"/>
</dbReference>
<dbReference type="InterPro" id="IPR036772">
    <property type="entry name" value="SRCR-like_dom_sf"/>
</dbReference>
<feature type="domain" description="Chitin-binding type-2" evidence="16">
    <location>
        <begin position="122"/>
        <end position="178"/>
    </location>
</feature>
<feature type="disulfide bond" evidence="10">
    <location>
        <begin position="1481"/>
        <end position="1491"/>
    </location>
</feature>
<evidence type="ECO:0000256" key="5">
    <source>
        <dbReference type="ARBA" id="ARBA00022825"/>
    </source>
</evidence>
<feature type="disulfide bond" evidence="9">
    <location>
        <begin position="1383"/>
        <end position="1398"/>
    </location>
</feature>
<evidence type="ECO:0000259" key="17">
    <source>
        <dbReference type="PROSITE" id="PS50948"/>
    </source>
</evidence>
<feature type="region of interest" description="Disordered" evidence="12">
    <location>
        <begin position="1110"/>
        <end position="1138"/>
    </location>
</feature>
<dbReference type="GO" id="GO:0004252">
    <property type="term" value="F:serine-type endopeptidase activity"/>
    <property type="evidence" value="ECO:0007669"/>
    <property type="project" value="InterPro"/>
</dbReference>
<evidence type="ECO:0000256" key="9">
    <source>
        <dbReference type="PROSITE-ProRule" id="PRU00124"/>
    </source>
</evidence>
<keyword evidence="4 11" id="KW-0378">Hydrolase</keyword>
<keyword evidence="7" id="KW-0675">Receptor</keyword>
<dbReference type="CDD" id="cd00190">
    <property type="entry name" value="Tryp_SPc"/>
    <property type="match status" value="1"/>
</dbReference>
<evidence type="ECO:0000256" key="3">
    <source>
        <dbReference type="ARBA" id="ARBA00022737"/>
    </source>
</evidence>
<dbReference type="PRINTS" id="PR00258">
    <property type="entry name" value="SPERACTRCPTR"/>
</dbReference>
<evidence type="ECO:0000256" key="13">
    <source>
        <dbReference type="SAM" id="SignalP"/>
    </source>
</evidence>
<dbReference type="SMART" id="SM00192">
    <property type="entry name" value="LDLa"/>
    <property type="match status" value="3"/>
</dbReference>
<dbReference type="CDD" id="cd00112">
    <property type="entry name" value="LDLa"/>
    <property type="match status" value="2"/>
</dbReference>
<name>A0A653CFP0_CALMS</name>
<reference evidence="18 19" key="1">
    <citation type="submission" date="2019-01" db="EMBL/GenBank/DDBJ databases">
        <authorList>
            <person name="Sayadi A."/>
        </authorList>
    </citation>
    <scope>NUCLEOTIDE SEQUENCE [LARGE SCALE GENOMIC DNA]</scope>
</reference>
<dbReference type="FunFam" id="2.40.10.10:FF:000003">
    <property type="entry name" value="Transmembrane serine protease 3"/>
    <property type="match status" value="1"/>
</dbReference>
<dbReference type="GO" id="GO:0016020">
    <property type="term" value="C:membrane"/>
    <property type="evidence" value="ECO:0007669"/>
    <property type="project" value="InterPro"/>
</dbReference>
<evidence type="ECO:0000256" key="2">
    <source>
        <dbReference type="ARBA" id="ARBA00022729"/>
    </source>
</evidence>
<feature type="disulfide bond" evidence="9">
    <location>
        <begin position="1242"/>
        <end position="1254"/>
    </location>
</feature>
<dbReference type="SMART" id="SM00494">
    <property type="entry name" value="ChtBD2"/>
    <property type="match status" value="3"/>
</dbReference>
<dbReference type="PROSITE" id="PS00134">
    <property type="entry name" value="TRYPSIN_HIS"/>
    <property type="match status" value="1"/>
</dbReference>
<dbReference type="InterPro" id="IPR023415">
    <property type="entry name" value="LDLR_class-A_CS"/>
</dbReference>
<dbReference type="FunFam" id="3.10.250.10:FF:000007">
    <property type="entry name" value="Soluble scavenger receptor cysteine-rich domain-containing protein SSC5D"/>
    <property type="match status" value="1"/>
</dbReference>
<dbReference type="PROSITE" id="PS50948">
    <property type="entry name" value="PAN"/>
    <property type="match status" value="1"/>
</dbReference>
<evidence type="ECO:0000259" key="16">
    <source>
        <dbReference type="PROSITE" id="PS50940"/>
    </source>
</evidence>
<evidence type="ECO:0000256" key="1">
    <source>
        <dbReference type="ARBA" id="ARBA00022670"/>
    </source>
</evidence>
<evidence type="ECO:0000256" key="8">
    <source>
        <dbReference type="ARBA" id="ARBA00023180"/>
    </source>
</evidence>
<feature type="domain" description="SRCR" evidence="15">
    <location>
        <begin position="1561"/>
        <end position="1661"/>
    </location>
</feature>
<dbReference type="Pfam" id="PF00089">
    <property type="entry name" value="Trypsin"/>
    <property type="match status" value="1"/>
</dbReference>
<organism evidence="18 19">
    <name type="scientific">Callosobruchus maculatus</name>
    <name type="common">Southern cowpea weevil</name>
    <name type="synonym">Pulse bruchid</name>
    <dbReference type="NCBI Taxonomy" id="64391"/>
    <lineage>
        <taxon>Eukaryota</taxon>
        <taxon>Metazoa</taxon>
        <taxon>Ecdysozoa</taxon>
        <taxon>Arthropoda</taxon>
        <taxon>Hexapoda</taxon>
        <taxon>Insecta</taxon>
        <taxon>Pterygota</taxon>
        <taxon>Neoptera</taxon>
        <taxon>Endopterygota</taxon>
        <taxon>Coleoptera</taxon>
        <taxon>Polyphaga</taxon>
        <taxon>Cucujiformia</taxon>
        <taxon>Chrysomeloidea</taxon>
        <taxon>Chrysomelidae</taxon>
        <taxon>Bruchinae</taxon>
        <taxon>Bruchini</taxon>
        <taxon>Callosobruchus</taxon>
    </lineage>
</organism>
<dbReference type="FunFam" id="3.10.250.10:FF:000026">
    <property type="entry name" value="Tequila, isoform D"/>
    <property type="match status" value="1"/>
</dbReference>
<dbReference type="InterPro" id="IPR002172">
    <property type="entry name" value="LDrepeatLR_classA_rpt"/>
</dbReference>
<dbReference type="SUPFAM" id="SSF57625">
    <property type="entry name" value="Invertebrate chitin-binding proteins"/>
    <property type="match status" value="3"/>
</dbReference>
<keyword evidence="2 13" id="KW-0732">Signal</keyword>
<evidence type="ECO:0000256" key="11">
    <source>
        <dbReference type="RuleBase" id="RU363034"/>
    </source>
</evidence>
<dbReference type="SUPFAM" id="SSF57424">
    <property type="entry name" value="LDL receptor-like module"/>
    <property type="match status" value="3"/>
</dbReference>
<dbReference type="PROSITE" id="PS01209">
    <property type="entry name" value="LDLRA_1"/>
    <property type="match status" value="1"/>
</dbReference>
<dbReference type="SMART" id="SM00020">
    <property type="entry name" value="Tryp_SPc"/>
    <property type="match status" value="1"/>
</dbReference>
<feature type="compositionally biased region" description="Polar residues" evidence="12">
    <location>
        <begin position="484"/>
        <end position="504"/>
    </location>
</feature>
<dbReference type="Gene3D" id="3.50.4.10">
    <property type="entry name" value="Hepatocyte Growth Factor"/>
    <property type="match status" value="1"/>
</dbReference>
<dbReference type="OrthoDB" id="6020543at2759"/>
<dbReference type="Pfam" id="PF01607">
    <property type="entry name" value="CBM_14"/>
    <property type="match status" value="3"/>
</dbReference>
<protein>
    <submittedName>
        <fullName evidence="18">Uncharacterized protein</fullName>
    </submittedName>
</protein>
<keyword evidence="8" id="KW-0325">Glycoprotein</keyword>
<dbReference type="EMBL" id="CAACVG010007586">
    <property type="protein sequence ID" value="VEN46184.1"/>
    <property type="molecule type" value="Genomic_DNA"/>
</dbReference>